<accession>A0A371PKE9</accession>
<comment type="caution">
    <text evidence="2">The sequence shown here is derived from an EMBL/GenBank/DDBJ whole genome shotgun (WGS) entry which is preliminary data.</text>
</comment>
<feature type="signal peptide" evidence="1">
    <location>
        <begin position="1"/>
        <end position="22"/>
    </location>
</feature>
<gene>
    <name evidence="2" type="ORF">DX130_06515</name>
</gene>
<keyword evidence="1" id="KW-0732">Signal</keyword>
<protein>
    <recommendedName>
        <fullName evidence="4">PKD domain-containing protein</fullName>
    </recommendedName>
</protein>
<reference evidence="2 3" key="1">
    <citation type="submission" date="2018-08" db="EMBL/GenBank/DDBJ databases">
        <title>Paenibacillus sp. M4BSY-1, whole genome shotgun sequence.</title>
        <authorList>
            <person name="Tuo L."/>
        </authorList>
    </citation>
    <scope>NUCLEOTIDE SEQUENCE [LARGE SCALE GENOMIC DNA]</scope>
    <source>
        <strain evidence="2 3">M4BSY-1</strain>
    </source>
</reference>
<dbReference type="SUPFAM" id="SSF49299">
    <property type="entry name" value="PKD domain"/>
    <property type="match status" value="1"/>
</dbReference>
<dbReference type="InterPro" id="IPR035986">
    <property type="entry name" value="PKD_dom_sf"/>
</dbReference>
<name>A0A371PKE9_9BACL</name>
<organism evidence="2 3">
    <name type="scientific">Paenibacillus paeoniae</name>
    <dbReference type="NCBI Taxonomy" id="2292705"/>
    <lineage>
        <taxon>Bacteria</taxon>
        <taxon>Bacillati</taxon>
        <taxon>Bacillota</taxon>
        <taxon>Bacilli</taxon>
        <taxon>Bacillales</taxon>
        <taxon>Paenibacillaceae</taxon>
        <taxon>Paenibacillus</taxon>
    </lineage>
</organism>
<dbReference type="OrthoDB" id="174569at2"/>
<dbReference type="RefSeq" id="WP_116043755.1">
    <property type="nucleotide sequence ID" value="NZ_QUBQ01000001.1"/>
</dbReference>
<dbReference type="AlphaFoldDB" id="A0A371PKE9"/>
<proteinExistence type="predicted"/>
<evidence type="ECO:0000313" key="3">
    <source>
        <dbReference type="Proteomes" id="UP000261905"/>
    </source>
</evidence>
<keyword evidence="3" id="KW-1185">Reference proteome</keyword>
<dbReference type="Gene3D" id="2.60.40.10">
    <property type="entry name" value="Immunoglobulins"/>
    <property type="match status" value="1"/>
</dbReference>
<dbReference type="EMBL" id="QUBQ01000001">
    <property type="protein sequence ID" value="REK76686.1"/>
    <property type="molecule type" value="Genomic_DNA"/>
</dbReference>
<evidence type="ECO:0008006" key="4">
    <source>
        <dbReference type="Google" id="ProtNLM"/>
    </source>
</evidence>
<dbReference type="InterPro" id="IPR013783">
    <property type="entry name" value="Ig-like_fold"/>
</dbReference>
<feature type="chain" id="PRO_5016712380" description="PKD domain-containing protein" evidence="1">
    <location>
        <begin position="23"/>
        <end position="732"/>
    </location>
</feature>
<evidence type="ECO:0000256" key="1">
    <source>
        <dbReference type="SAM" id="SignalP"/>
    </source>
</evidence>
<sequence length="732" mass="82778">MKKLISIILLISFLIPISTAKANTNLQNTYHVKEYTSDDEQQIEIIIDWPTEAGMIIPTGYSFKGKGNLTSFKPDTNTRTIKVVIAGEKKSVTELVKGYQNVMNGKGLTFNKLPGNAFCRYSDGVKWQINSFSVDTKSQSRKDYFREASASLPTIYPPYSQMTEIVGYMDINLNNHQAVWISNLGKIVDPKNIKRNSIIIPPKSHSSSFKSYTALGLSDYNPTNPRLALQYKAEHFDFGPQNQIPASNPAFYTGHAQCYGYPFNLQYYLQAEAEYDVYNYGGTITFNYAKVATSYIAGEMKPDPVSQRFEGKEVKVKVTISAEITDIKDPGAISHYEIYLNNELGDKMYEEKNILANGNMKISRTFDFVIPTSRMTNKDSHDEVFVGRVRAHFKKSSYYVDPTYGHYMDTGRIYASTTVYKEAPPAPPAKGMGPVAIIDAPSEVMLGDDVTINGSRSYDPDGTIEKYVWNTPNAIGDMTDMPSGEIYFTKLGPQKIQLCVWDNDGERDCAQHSLVVTEPFVRANVFQSGTLKENRKVTFAEFSFTSSRYPVIDSKTRWAIKPRYEEIPQSSIKYSGSLDGKNKFDVLFKQPGEYVVTLSVENTAGYTDSTSRIVTIQPDLPPVTVLSAESMIEYRDPKYMNKAKFILRDNSYSPDGDIIAWGRWYVIFDANNDGIFSEQRVLIYEGDAKEVVYYADHVGKYRFHKETIEEFGQETIPAFVTAADRRRSHTWD</sequence>
<evidence type="ECO:0000313" key="2">
    <source>
        <dbReference type="EMBL" id="REK76686.1"/>
    </source>
</evidence>
<dbReference type="Proteomes" id="UP000261905">
    <property type="component" value="Unassembled WGS sequence"/>
</dbReference>